<comment type="function">
    <text evidence="7">Lipolytic acyl hydrolase (LAH).</text>
</comment>
<dbReference type="GO" id="GO:0006952">
    <property type="term" value="P:defense response"/>
    <property type="evidence" value="ECO:0007669"/>
    <property type="project" value="UniProtKB-KW"/>
</dbReference>
<proteinExistence type="inferred from homology"/>
<feature type="active site" description="Proton acceptor" evidence="6">
    <location>
        <position position="212"/>
    </location>
</feature>
<feature type="short sequence motif" description="GXSXG" evidence="6">
    <location>
        <begin position="70"/>
        <end position="74"/>
    </location>
</feature>
<evidence type="ECO:0000256" key="1">
    <source>
        <dbReference type="ARBA" id="ARBA00010240"/>
    </source>
</evidence>
<dbReference type="Gene3D" id="3.40.1090.10">
    <property type="entry name" value="Cytosolic phospholipase A2 catalytic domain"/>
    <property type="match status" value="1"/>
</dbReference>
<organism evidence="9 10">
    <name type="scientific">Thalictrum thalictroides</name>
    <name type="common">Rue-anemone</name>
    <name type="synonym">Anemone thalictroides</name>
    <dbReference type="NCBI Taxonomy" id="46969"/>
    <lineage>
        <taxon>Eukaryota</taxon>
        <taxon>Viridiplantae</taxon>
        <taxon>Streptophyta</taxon>
        <taxon>Embryophyta</taxon>
        <taxon>Tracheophyta</taxon>
        <taxon>Spermatophyta</taxon>
        <taxon>Magnoliopsida</taxon>
        <taxon>Ranunculales</taxon>
        <taxon>Ranunculaceae</taxon>
        <taxon>Thalictroideae</taxon>
        <taxon>Thalictrum</taxon>
    </lineage>
</organism>
<dbReference type="PANTHER" id="PTHR32176">
    <property type="entry name" value="XYLOSE ISOMERASE"/>
    <property type="match status" value="1"/>
</dbReference>
<evidence type="ECO:0000259" key="8">
    <source>
        <dbReference type="PROSITE" id="PS51635"/>
    </source>
</evidence>
<name>A0A7J6UVQ1_THATH</name>
<keyword evidence="4 6" id="KW-0442">Lipid degradation</keyword>
<comment type="domain">
    <text evidence="7">The nitrogen atoms of the two glycine residues in the GGXR motif define the oxyanion hole, and stabilize the oxyanion that forms during the nucleophilic attack by the catalytic serine during substrate cleavage.</text>
</comment>
<dbReference type="OrthoDB" id="1658288at2759"/>
<dbReference type="InterPro" id="IPR016035">
    <property type="entry name" value="Acyl_Trfase/lysoPLipase"/>
</dbReference>
<evidence type="ECO:0000256" key="2">
    <source>
        <dbReference type="ARBA" id="ARBA00022801"/>
    </source>
</evidence>
<evidence type="ECO:0000256" key="5">
    <source>
        <dbReference type="ARBA" id="ARBA00023098"/>
    </source>
</evidence>
<dbReference type="Proteomes" id="UP000554482">
    <property type="component" value="Unassembled WGS sequence"/>
</dbReference>
<keyword evidence="2 6" id="KW-0378">Hydrolase</keyword>
<dbReference type="SUPFAM" id="SSF52151">
    <property type="entry name" value="FabD/lysophospholipase-like"/>
    <property type="match status" value="1"/>
</dbReference>
<evidence type="ECO:0000256" key="4">
    <source>
        <dbReference type="ARBA" id="ARBA00022963"/>
    </source>
</evidence>
<feature type="short sequence motif" description="GXGXXG" evidence="6">
    <location>
        <begin position="32"/>
        <end position="37"/>
    </location>
</feature>
<dbReference type="Pfam" id="PF01734">
    <property type="entry name" value="Patatin"/>
    <property type="match status" value="1"/>
</dbReference>
<gene>
    <name evidence="9" type="ORF">FRX31_034121</name>
</gene>
<feature type="domain" description="PNPLA" evidence="8">
    <location>
        <begin position="28"/>
        <end position="225"/>
    </location>
</feature>
<keyword evidence="3" id="KW-0611">Plant defense</keyword>
<feature type="short sequence motif" description="DGA/G" evidence="6">
    <location>
        <begin position="212"/>
        <end position="214"/>
    </location>
</feature>
<dbReference type="PANTHER" id="PTHR32176:SF99">
    <property type="entry name" value="PATATIN"/>
    <property type="match status" value="1"/>
</dbReference>
<dbReference type="GO" id="GO:0047372">
    <property type="term" value="F:monoacylglycerol lipase activity"/>
    <property type="evidence" value="ECO:0007669"/>
    <property type="project" value="TreeGrafter"/>
</dbReference>
<evidence type="ECO:0000256" key="3">
    <source>
        <dbReference type="ARBA" id="ARBA00022821"/>
    </source>
</evidence>
<dbReference type="EC" id="3.1.1.-" evidence="7"/>
<dbReference type="AlphaFoldDB" id="A0A7J6UVQ1"/>
<evidence type="ECO:0000313" key="10">
    <source>
        <dbReference type="Proteomes" id="UP000554482"/>
    </source>
</evidence>
<dbReference type="EMBL" id="JABWDY010042967">
    <property type="protein sequence ID" value="KAF5176290.1"/>
    <property type="molecule type" value="Genomic_DNA"/>
</dbReference>
<dbReference type="GO" id="GO:0016042">
    <property type="term" value="P:lipid catabolic process"/>
    <property type="evidence" value="ECO:0007669"/>
    <property type="project" value="UniProtKB-UniRule"/>
</dbReference>
<evidence type="ECO:0000256" key="7">
    <source>
        <dbReference type="RuleBase" id="RU361262"/>
    </source>
</evidence>
<feature type="active site" description="Nucleophile" evidence="6">
    <location>
        <position position="72"/>
    </location>
</feature>
<evidence type="ECO:0000256" key="6">
    <source>
        <dbReference type="PROSITE-ProRule" id="PRU01161"/>
    </source>
</evidence>
<reference evidence="9 10" key="1">
    <citation type="submission" date="2020-06" db="EMBL/GenBank/DDBJ databases">
        <title>Transcriptomic and genomic resources for Thalictrum thalictroides and T. hernandezii: Facilitating candidate gene discovery in an emerging model plant lineage.</title>
        <authorList>
            <person name="Arias T."/>
            <person name="Riano-Pachon D.M."/>
            <person name="Di Stilio V.S."/>
        </authorList>
    </citation>
    <scope>NUCLEOTIDE SEQUENCE [LARGE SCALE GENOMIC DNA]</scope>
    <source>
        <strain evidence="10">cv. WT478/WT964</strain>
        <tissue evidence="9">Leaves</tissue>
    </source>
</reference>
<comment type="caution">
    <text evidence="9">The sequence shown here is derived from an EMBL/GenBank/DDBJ whole genome shotgun (WGS) entry which is preliminary data.</text>
</comment>
<comment type="similarity">
    <text evidence="1 7">Belongs to the patatin family.</text>
</comment>
<accession>A0A7J6UVQ1</accession>
<dbReference type="PROSITE" id="PS51635">
    <property type="entry name" value="PNPLA"/>
    <property type="match status" value="1"/>
</dbReference>
<sequence length="400" mass="43525">MATLVSSDENIKASRNLPPSAGKMVTVLSIDGGGIKGIIPGTMLAFLESKLQELDGADVRIADYFDIVAGTSTGGLVTTMLVAPNNNDNRPLYAAKDINGFYVEQSPNIFPQNEIHTTGPKYDGAYLRLLLEQMLGDLSIKQYLTNVIIPAFDVKLIQPTIFTNLPASFDISSNTKLSDICLGTSAAPTYLPAHYFETIDSNGNIREYNLVDGGVAASNPTLIAMSLVAQEIINHNPDFSNIKPMDCTRFLLISLGTGTANWEARYTANMVSNWSTNDWLVSNGSTPLIDFYSNGQADMIDIHASFLFQSSNSKTNYLRIQTDTLTGNTAIMDLATEENLQNLVEVGNELLKKPVSRVNLVTGRYEPCQGEGTNEDALAQFAKLLSAERKLRLSNICASQ</sequence>
<protein>
    <recommendedName>
        <fullName evidence="7">Patatin</fullName>
        <ecNumber evidence="7">3.1.1.-</ecNumber>
    </recommendedName>
</protein>
<keyword evidence="5 6" id="KW-0443">Lipid metabolism</keyword>
<dbReference type="FunFam" id="3.40.1090.10:FF:000005">
    <property type="entry name" value="Patatin"/>
    <property type="match status" value="1"/>
</dbReference>
<evidence type="ECO:0000313" key="9">
    <source>
        <dbReference type="EMBL" id="KAF5176290.1"/>
    </source>
</evidence>
<dbReference type="GO" id="GO:0004620">
    <property type="term" value="F:phospholipase activity"/>
    <property type="evidence" value="ECO:0007669"/>
    <property type="project" value="TreeGrafter"/>
</dbReference>
<dbReference type="InterPro" id="IPR002641">
    <property type="entry name" value="PNPLA_dom"/>
</dbReference>
<keyword evidence="10" id="KW-1185">Reference proteome</keyword>